<organism evidence="1 2">
    <name type="scientific">Polarella glacialis</name>
    <name type="common">Dinoflagellate</name>
    <dbReference type="NCBI Taxonomy" id="89957"/>
    <lineage>
        <taxon>Eukaryota</taxon>
        <taxon>Sar</taxon>
        <taxon>Alveolata</taxon>
        <taxon>Dinophyceae</taxon>
        <taxon>Suessiales</taxon>
        <taxon>Suessiaceae</taxon>
        <taxon>Polarella</taxon>
    </lineage>
</organism>
<dbReference type="Proteomes" id="UP000626109">
    <property type="component" value="Unassembled WGS sequence"/>
</dbReference>
<comment type="caution">
    <text evidence="1">The sequence shown here is derived from an EMBL/GenBank/DDBJ whole genome shotgun (WGS) entry which is preliminary data.</text>
</comment>
<name>A0A813LAH4_POLGL</name>
<evidence type="ECO:0000313" key="2">
    <source>
        <dbReference type="Proteomes" id="UP000626109"/>
    </source>
</evidence>
<protein>
    <submittedName>
        <fullName evidence="1">Uncharacterized protein</fullName>
    </submittedName>
</protein>
<dbReference type="EMBL" id="CAJNNW010034457">
    <property type="protein sequence ID" value="CAE8722768.1"/>
    <property type="molecule type" value="Genomic_DNA"/>
</dbReference>
<gene>
    <name evidence="1" type="ORF">PGLA2088_LOCUS42748</name>
</gene>
<evidence type="ECO:0000313" key="1">
    <source>
        <dbReference type="EMBL" id="CAE8722768.1"/>
    </source>
</evidence>
<reference evidence="1" key="1">
    <citation type="submission" date="2021-02" db="EMBL/GenBank/DDBJ databases">
        <authorList>
            <person name="Dougan E. K."/>
            <person name="Rhodes N."/>
            <person name="Thang M."/>
            <person name="Chan C."/>
        </authorList>
    </citation>
    <scope>NUCLEOTIDE SEQUENCE</scope>
</reference>
<proteinExistence type="predicted"/>
<accession>A0A813LAH4</accession>
<sequence length="108" mass="12110">MDEPAVPAKSKTRATSPWQSRVQALLAKLEIHDVPRPSAEMPKEQESSLWEEVNHLGAQVRAGAVKPYEVRSEAAIGTLSRVDADIQSWKDALAKRMRYLEEIESILD</sequence>
<dbReference type="AlphaFoldDB" id="A0A813LAH4"/>
<feature type="non-terminal residue" evidence="1">
    <location>
        <position position="1"/>
    </location>
</feature>